<organism evidence="1 2">
    <name type="scientific">Portunus trituberculatus</name>
    <name type="common">Swimming crab</name>
    <name type="synonym">Neptunus trituberculatus</name>
    <dbReference type="NCBI Taxonomy" id="210409"/>
    <lineage>
        <taxon>Eukaryota</taxon>
        <taxon>Metazoa</taxon>
        <taxon>Ecdysozoa</taxon>
        <taxon>Arthropoda</taxon>
        <taxon>Crustacea</taxon>
        <taxon>Multicrustacea</taxon>
        <taxon>Malacostraca</taxon>
        <taxon>Eumalacostraca</taxon>
        <taxon>Eucarida</taxon>
        <taxon>Decapoda</taxon>
        <taxon>Pleocyemata</taxon>
        <taxon>Brachyura</taxon>
        <taxon>Eubrachyura</taxon>
        <taxon>Portunoidea</taxon>
        <taxon>Portunidae</taxon>
        <taxon>Portuninae</taxon>
        <taxon>Portunus</taxon>
    </lineage>
</organism>
<accession>A0A5B7GVN3</accession>
<evidence type="ECO:0000313" key="1">
    <source>
        <dbReference type="EMBL" id="MPC60624.1"/>
    </source>
</evidence>
<sequence length="245" mass="26577">MTGYGRIIGELSKAYLDISRGDSGSLGGDVCEKNEETSLVDGVKCVGGKWNEQAKMKGDESYAKGDRGRETITLGLARLHTQPLPAGLAGLRAAAASPRQSWHLFCIDPDSSLPCCPRSSATGLAPRQPRGTFLSPQKEASVGGFHAGTVVLKPQRLVLIRHTKQSLRGWRLRLDCEREADVMTSLRILYFNIQISSRPAVADPRRRLPRLCSLRLCDSCSWVVSVLSAHAATAAPALPDSIRGW</sequence>
<name>A0A5B7GVN3_PORTR</name>
<keyword evidence="2" id="KW-1185">Reference proteome</keyword>
<gene>
    <name evidence="1" type="ORF">E2C01_054677</name>
</gene>
<reference evidence="1 2" key="1">
    <citation type="submission" date="2019-05" db="EMBL/GenBank/DDBJ databases">
        <title>Another draft genome of Portunus trituberculatus and its Hox gene families provides insights of decapod evolution.</title>
        <authorList>
            <person name="Jeong J.-H."/>
            <person name="Song I."/>
            <person name="Kim S."/>
            <person name="Choi T."/>
            <person name="Kim D."/>
            <person name="Ryu S."/>
            <person name="Kim W."/>
        </authorList>
    </citation>
    <scope>NUCLEOTIDE SEQUENCE [LARGE SCALE GENOMIC DNA]</scope>
    <source>
        <tissue evidence="1">Muscle</tissue>
    </source>
</reference>
<proteinExistence type="predicted"/>
<protein>
    <submittedName>
        <fullName evidence="1">Uncharacterized protein</fullName>
    </submittedName>
</protein>
<comment type="caution">
    <text evidence="1">The sequence shown here is derived from an EMBL/GenBank/DDBJ whole genome shotgun (WGS) entry which is preliminary data.</text>
</comment>
<dbReference type="Proteomes" id="UP000324222">
    <property type="component" value="Unassembled WGS sequence"/>
</dbReference>
<dbReference type="AlphaFoldDB" id="A0A5B7GVN3"/>
<dbReference type="EMBL" id="VSRR010017728">
    <property type="protein sequence ID" value="MPC60624.1"/>
    <property type="molecule type" value="Genomic_DNA"/>
</dbReference>
<evidence type="ECO:0000313" key="2">
    <source>
        <dbReference type="Proteomes" id="UP000324222"/>
    </source>
</evidence>